<reference evidence="3 4" key="1">
    <citation type="submission" date="2019-03" db="EMBL/GenBank/DDBJ databases">
        <title>Genomic Encyclopedia of Type Strains, Phase III (KMG-III): the genomes of soil and plant-associated and newly described type strains.</title>
        <authorList>
            <person name="Whitman W."/>
        </authorList>
    </citation>
    <scope>NUCLEOTIDE SEQUENCE [LARGE SCALE GENOMIC DNA]</scope>
    <source>
        <strain evidence="3 4">DSM 27373</strain>
    </source>
</reference>
<evidence type="ECO:0000259" key="2">
    <source>
        <dbReference type="Pfam" id="PF01738"/>
    </source>
</evidence>
<evidence type="ECO:0000313" key="3">
    <source>
        <dbReference type="EMBL" id="TDS87792.1"/>
    </source>
</evidence>
<name>A0A4R7G844_9MICC</name>
<comment type="caution">
    <text evidence="3">The sequence shown here is derived from an EMBL/GenBank/DDBJ whole genome shotgun (WGS) entry which is preliminary data.</text>
</comment>
<feature type="region of interest" description="Disordered" evidence="1">
    <location>
        <begin position="1"/>
        <end position="39"/>
    </location>
</feature>
<feature type="domain" description="Dienelactone hydrolase" evidence="2">
    <location>
        <begin position="34"/>
        <end position="242"/>
    </location>
</feature>
<dbReference type="Proteomes" id="UP000294506">
    <property type="component" value="Unassembled WGS sequence"/>
</dbReference>
<keyword evidence="4" id="KW-1185">Reference proteome</keyword>
<dbReference type="InterPro" id="IPR029058">
    <property type="entry name" value="AB_hydrolase_fold"/>
</dbReference>
<sequence>MSEQTPHQNTSFSLNSAGTGDRTGDQASDQTGHGYLALPESGSGPGVIVIQEWWGLTDHIKEVTDRLAGAGFVALAPDLYGGSITHDGDEAGEMMSKLPAEEGARLLAGATDHLLGLDAVTSATVGTIGFCMGGGFVLAMAAQQGEKVSAAVPFYGVGQGVPESCAGITAAVQGHYAEHDESYPVERAREQEEQIRAESGAEVTYFYYDAGHAFHNDTNAVGTYDPGLARLAWDRAVEFLGEKVA</sequence>
<evidence type="ECO:0000256" key="1">
    <source>
        <dbReference type="SAM" id="MobiDB-lite"/>
    </source>
</evidence>
<gene>
    <name evidence="3" type="ORF">EV640_101588</name>
</gene>
<organism evidence="3 4">
    <name type="scientific">Nesterenkonia aurantiaca</name>
    <dbReference type="NCBI Taxonomy" id="1436010"/>
    <lineage>
        <taxon>Bacteria</taxon>
        <taxon>Bacillati</taxon>
        <taxon>Actinomycetota</taxon>
        <taxon>Actinomycetes</taxon>
        <taxon>Micrococcales</taxon>
        <taxon>Micrococcaceae</taxon>
        <taxon>Nesterenkonia</taxon>
    </lineage>
</organism>
<dbReference type="RefSeq" id="WP_133725752.1">
    <property type="nucleotide sequence ID" value="NZ_SOAN01000001.1"/>
</dbReference>
<accession>A0A4R7G844</accession>
<protein>
    <submittedName>
        <fullName evidence="3">Carboxymethylenebutenolidase</fullName>
    </submittedName>
</protein>
<feature type="compositionally biased region" description="Polar residues" evidence="1">
    <location>
        <begin position="1"/>
        <end position="18"/>
    </location>
</feature>
<dbReference type="GO" id="GO:0016787">
    <property type="term" value="F:hydrolase activity"/>
    <property type="evidence" value="ECO:0007669"/>
    <property type="project" value="InterPro"/>
</dbReference>
<proteinExistence type="predicted"/>
<dbReference type="PANTHER" id="PTHR46623:SF6">
    <property type="entry name" value="ALPHA_BETA-HYDROLASES SUPERFAMILY PROTEIN"/>
    <property type="match status" value="1"/>
</dbReference>
<dbReference type="SUPFAM" id="SSF53474">
    <property type="entry name" value="alpha/beta-Hydrolases"/>
    <property type="match status" value="1"/>
</dbReference>
<dbReference type="Gene3D" id="3.40.50.1820">
    <property type="entry name" value="alpha/beta hydrolase"/>
    <property type="match status" value="1"/>
</dbReference>
<dbReference type="PANTHER" id="PTHR46623">
    <property type="entry name" value="CARBOXYMETHYLENEBUTENOLIDASE-RELATED"/>
    <property type="match status" value="1"/>
</dbReference>
<dbReference type="InterPro" id="IPR002925">
    <property type="entry name" value="Dienelactn_hydro"/>
</dbReference>
<dbReference type="InterPro" id="IPR051049">
    <property type="entry name" value="Dienelactone_hydrolase-like"/>
</dbReference>
<dbReference type="EMBL" id="SOAN01000001">
    <property type="protein sequence ID" value="TDS87792.1"/>
    <property type="molecule type" value="Genomic_DNA"/>
</dbReference>
<dbReference type="Pfam" id="PF01738">
    <property type="entry name" value="DLH"/>
    <property type="match status" value="1"/>
</dbReference>
<dbReference type="AlphaFoldDB" id="A0A4R7G844"/>
<evidence type="ECO:0000313" key="4">
    <source>
        <dbReference type="Proteomes" id="UP000294506"/>
    </source>
</evidence>